<protein>
    <submittedName>
        <fullName evidence="3">Uncharacterized protein</fullName>
    </submittedName>
</protein>
<keyword evidence="2" id="KW-0472">Membrane</keyword>
<proteinExistence type="predicted"/>
<evidence type="ECO:0000256" key="2">
    <source>
        <dbReference type="SAM" id="Phobius"/>
    </source>
</evidence>
<keyword evidence="2" id="KW-1133">Transmembrane helix</keyword>
<name>A0A7J4IYR1_9ARCH</name>
<accession>A0A7J4IYR1</accession>
<comment type="caution">
    <text evidence="3">The sequence shown here is derived from an EMBL/GenBank/DDBJ whole genome shotgun (WGS) entry which is preliminary data.</text>
</comment>
<feature type="region of interest" description="Disordered" evidence="1">
    <location>
        <begin position="1"/>
        <end position="21"/>
    </location>
</feature>
<organism evidence="3 4">
    <name type="scientific">Candidatus Iainarchaeum sp</name>
    <dbReference type="NCBI Taxonomy" id="3101447"/>
    <lineage>
        <taxon>Archaea</taxon>
        <taxon>Candidatus Iainarchaeota</taxon>
        <taxon>Candidatus Iainarchaeia</taxon>
        <taxon>Candidatus Iainarchaeales</taxon>
        <taxon>Candidatus Iainarchaeaceae</taxon>
        <taxon>Candidatus Iainarchaeum</taxon>
    </lineage>
</organism>
<keyword evidence="2" id="KW-0812">Transmembrane</keyword>
<sequence>MNCCGGTDHEHGGSGQKDNGHATGEAGLNWTRIGAVMLMALFLAGLLFTFLK</sequence>
<evidence type="ECO:0000313" key="3">
    <source>
        <dbReference type="EMBL" id="HIH09994.1"/>
    </source>
</evidence>
<reference evidence="4" key="1">
    <citation type="journal article" date="2020" name="bioRxiv">
        <title>A rank-normalized archaeal taxonomy based on genome phylogeny resolves widespread incomplete and uneven classifications.</title>
        <authorList>
            <person name="Rinke C."/>
            <person name="Chuvochina M."/>
            <person name="Mussig A.J."/>
            <person name="Chaumeil P.-A."/>
            <person name="Waite D.W."/>
            <person name="Whitman W.B."/>
            <person name="Parks D.H."/>
            <person name="Hugenholtz P."/>
        </authorList>
    </citation>
    <scope>NUCLEOTIDE SEQUENCE [LARGE SCALE GENOMIC DNA]</scope>
</reference>
<dbReference type="AlphaFoldDB" id="A0A7J4IYR1"/>
<dbReference type="EMBL" id="DUGC01000076">
    <property type="protein sequence ID" value="HIH09994.1"/>
    <property type="molecule type" value="Genomic_DNA"/>
</dbReference>
<dbReference type="Proteomes" id="UP000565078">
    <property type="component" value="Unassembled WGS sequence"/>
</dbReference>
<feature type="transmembrane region" description="Helical" evidence="2">
    <location>
        <begin position="33"/>
        <end position="51"/>
    </location>
</feature>
<evidence type="ECO:0000256" key="1">
    <source>
        <dbReference type="SAM" id="MobiDB-lite"/>
    </source>
</evidence>
<gene>
    <name evidence="3" type="ORF">HA254_04985</name>
</gene>
<evidence type="ECO:0000313" key="4">
    <source>
        <dbReference type="Proteomes" id="UP000565078"/>
    </source>
</evidence>